<protein>
    <submittedName>
        <fullName evidence="9">Subtilisin family serine protease</fullName>
    </submittedName>
</protein>
<dbReference type="GO" id="GO:0004252">
    <property type="term" value="F:serine-type endopeptidase activity"/>
    <property type="evidence" value="ECO:0007669"/>
    <property type="project" value="UniProtKB-UniRule"/>
</dbReference>
<dbReference type="PROSITE" id="PS00136">
    <property type="entry name" value="SUBTILASE_ASP"/>
    <property type="match status" value="1"/>
</dbReference>
<dbReference type="Gene3D" id="3.40.50.200">
    <property type="entry name" value="Peptidase S8/S53 domain"/>
    <property type="match status" value="1"/>
</dbReference>
<feature type="active site" description="Charge relay system" evidence="5 6">
    <location>
        <position position="236"/>
    </location>
</feature>
<dbReference type="PANTHER" id="PTHR43806">
    <property type="entry name" value="PEPTIDASE S8"/>
    <property type="match status" value="1"/>
</dbReference>
<dbReference type="InterPro" id="IPR023828">
    <property type="entry name" value="Peptidase_S8_Ser-AS"/>
</dbReference>
<feature type="active site" description="Charge relay system" evidence="5 6">
    <location>
        <position position="204"/>
    </location>
</feature>
<dbReference type="InterPro" id="IPR036852">
    <property type="entry name" value="Peptidase_S8/S53_dom_sf"/>
</dbReference>
<dbReference type="Pfam" id="PF00082">
    <property type="entry name" value="Peptidase_S8"/>
    <property type="match status" value="1"/>
</dbReference>
<dbReference type="PANTHER" id="PTHR43806:SF11">
    <property type="entry name" value="CEREVISIN-RELATED"/>
    <property type="match status" value="1"/>
</dbReference>
<accession>A0A2T0T1D7</accession>
<dbReference type="PRINTS" id="PR00723">
    <property type="entry name" value="SUBTILISIN"/>
</dbReference>
<dbReference type="SUPFAM" id="SSF52743">
    <property type="entry name" value="Subtilisin-like"/>
    <property type="match status" value="1"/>
</dbReference>
<dbReference type="InterPro" id="IPR022398">
    <property type="entry name" value="Peptidase_S8_His-AS"/>
</dbReference>
<dbReference type="InterPro" id="IPR050131">
    <property type="entry name" value="Peptidase_S8_subtilisin-like"/>
</dbReference>
<name>A0A2T0T1D7_9PSEU</name>
<evidence type="ECO:0000256" key="3">
    <source>
        <dbReference type="ARBA" id="ARBA00022801"/>
    </source>
</evidence>
<evidence type="ECO:0000256" key="6">
    <source>
        <dbReference type="PROSITE-ProRule" id="PRU01240"/>
    </source>
</evidence>
<proteinExistence type="inferred from homology"/>
<dbReference type="PROSITE" id="PS00138">
    <property type="entry name" value="SUBTILASE_SER"/>
    <property type="match status" value="1"/>
</dbReference>
<dbReference type="AlphaFoldDB" id="A0A2T0T1D7"/>
<dbReference type="Gene3D" id="2.60.40.10">
    <property type="entry name" value="Immunoglobulins"/>
    <property type="match status" value="1"/>
</dbReference>
<evidence type="ECO:0000256" key="4">
    <source>
        <dbReference type="ARBA" id="ARBA00022825"/>
    </source>
</evidence>
<reference evidence="9 10" key="1">
    <citation type="submission" date="2018-03" db="EMBL/GenBank/DDBJ databases">
        <title>Genomic Encyclopedia of Archaeal and Bacterial Type Strains, Phase II (KMG-II): from individual species to whole genera.</title>
        <authorList>
            <person name="Goeker M."/>
        </authorList>
    </citation>
    <scope>NUCLEOTIDE SEQUENCE [LARGE SCALE GENOMIC DNA]</scope>
    <source>
        <strain evidence="9 10">DSM 44720</strain>
    </source>
</reference>
<evidence type="ECO:0000256" key="2">
    <source>
        <dbReference type="ARBA" id="ARBA00022670"/>
    </source>
</evidence>
<feature type="domain" description="Peptidase S8/S53" evidence="8">
    <location>
        <begin position="195"/>
        <end position="447"/>
    </location>
</feature>
<gene>
    <name evidence="9" type="ORF">CLV43_10740</name>
</gene>
<comment type="caution">
    <text evidence="9">The sequence shown here is derived from an EMBL/GenBank/DDBJ whole genome shotgun (WGS) entry which is preliminary data.</text>
</comment>
<dbReference type="InterPro" id="IPR013783">
    <property type="entry name" value="Ig-like_fold"/>
</dbReference>
<evidence type="ECO:0000313" key="10">
    <source>
        <dbReference type="Proteomes" id="UP000239494"/>
    </source>
</evidence>
<evidence type="ECO:0000256" key="7">
    <source>
        <dbReference type="RuleBase" id="RU003355"/>
    </source>
</evidence>
<dbReference type="GO" id="GO:0006508">
    <property type="term" value="P:proteolysis"/>
    <property type="evidence" value="ECO:0007669"/>
    <property type="project" value="UniProtKB-KW"/>
</dbReference>
<keyword evidence="2 6" id="KW-0645">Protease</keyword>
<dbReference type="PROSITE" id="PS51892">
    <property type="entry name" value="SUBTILASE"/>
    <property type="match status" value="1"/>
</dbReference>
<dbReference type="PROSITE" id="PS00137">
    <property type="entry name" value="SUBTILASE_HIS"/>
    <property type="match status" value="1"/>
</dbReference>
<dbReference type="Proteomes" id="UP000239494">
    <property type="component" value="Unassembled WGS sequence"/>
</dbReference>
<dbReference type="EMBL" id="PVTF01000007">
    <property type="protein sequence ID" value="PRY39457.1"/>
    <property type="molecule type" value="Genomic_DNA"/>
</dbReference>
<keyword evidence="4 6" id="KW-0720">Serine protease</keyword>
<evidence type="ECO:0000259" key="8">
    <source>
        <dbReference type="Pfam" id="PF00082"/>
    </source>
</evidence>
<feature type="active site" description="Charge relay system" evidence="5 6">
    <location>
        <position position="400"/>
    </location>
</feature>
<evidence type="ECO:0000313" key="9">
    <source>
        <dbReference type="EMBL" id="PRY39457.1"/>
    </source>
</evidence>
<evidence type="ECO:0000256" key="1">
    <source>
        <dbReference type="ARBA" id="ARBA00011073"/>
    </source>
</evidence>
<dbReference type="InterPro" id="IPR023827">
    <property type="entry name" value="Peptidase_S8_Asp-AS"/>
</dbReference>
<dbReference type="InterPro" id="IPR015500">
    <property type="entry name" value="Peptidase_S8_subtilisin-rel"/>
</dbReference>
<organism evidence="9 10">
    <name type="scientific">Umezawaea tangerina</name>
    <dbReference type="NCBI Taxonomy" id="84725"/>
    <lineage>
        <taxon>Bacteria</taxon>
        <taxon>Bacillati</taxon>
        <taxon>Actinomycetota</taxon>
        <taxon>Actinomycetes</taxon>
        <taxon>Pseudonocardiales</taxon>
        <taxon>Pseudonocardiaceae</taxon>
        <taxon>Umezawaea</taxon>
    </lineage>
</organism>
<keyword evidence="3 6" id="KW-0378">Hydrolase</keyword>
<evidence type="ECO:0000256" key="5">
    <source>
        <dbReference type="PIRSR" id="PIRSR615500-1"/>
    </source>
</evidence>
<sequence>MVVLAVSVGLVVAGAAPTPWARTADAGAAQPGAARHDITLITGDRVVVAGDQVVSYEPGAGREEVAVDTYRDGGRLYVLPQDAAAPVAAGRLDRRLFDVTSLVEFGYDDARRPTVPVIVRTAAGARAEVGALSVGTRLDAVGAVAGTVDKNGGAWEALRDGAVGKVWLDGKRDLALDRSTRQIGAPAAWQAGLTGRGVTVAVLDTGVDEEHPDLVGSQVAERNFTDDPDNTDTAGHGTHVASIIAGRDERYRGVAPEARLLDGKVCVGALGGCSDSAILAGMQWAADQGAQVVNLSLGDTDTPDTDPLEEAVDRLSREKGMLFVAAAGNDGPGAGSISSPGSARSALSVGAVDRSDVVAAFSGRGPTATGGVKPDVTAPGVDITAAKAGTADHRSMTGTSMATPHVVGVAALLKQQHPDWSGERIKSTITASAVASPAVPVTDQGFGRVDVPRALAQRVVSEPSNLDLGLQRWPHGDDPTITREVTYRNSGTEPLVLDLAVDVTGPAGAAPAGMITVSPTRLTVPAGGEATTTVTADTTVPAADGRYAGALVASGGAGPRTLVTVTRETEHYDYTIAHLDLAGNPVPYSRTTVVDVATGRSRLVDGGTEPSTTVRLPRGDYRVYTSMTGPDRERVVIAQPKLSLTADTRSVFDARETRPVVLATPDPAARQRAGYVTFTGSGDGQAPFTTWFQSGRLHTGRVGPDAPDLTTSFGAQFTGTPRGSTPVTYRLHWSETGRLPVGYERTATPSELAETTTVVRPGGPDKQYRLAVVPEGITAGWSSTTPAGPSVDLVTAGGGLRWRWAFEQWSADLRTEVVLAPPARAVEPGGAYDQTLNAAVFGPSTADRALVRRGDDIGVRVPMHADTNGGEGSRPSAASRITLYRDGVRIGEEAKQAADFPVPAAEGGYRVEVEQTHTASNLSTRTSGTWTFRSAHDREGPLPMSVPRFRPELDGDNAACGATVPVPLTVERQPGTPAVTGVEVEASFDDGTTWTAVPVDGGTALVRHPTGARFASLRARTTDAAGDTAEVTVVHAYRIAESTGGC</sequence>
<dbReference type="GO" id="GO:0005975">
    <property type="term" value="P:carbohydrate metabolic process"/>
    <property type="evidence" value="ECO:0007669"/>
    <property type="project" value="UniProtKB-ARBA"/>
</dbReference>
<comment type="similarity">
    <text evidence="1 6 7">Belongs to the peptidase S8 family.</text>
</comment>
<keyword evidence="10" id="KW-1185">Reference proteome</keyword>
<dbReference type="InterPro" id="IPR000209">
    <property type="entry name" value="Peptidase_S8/S53_dom"/>
</dbReference>